<reference evidence="1" key="1">
    <citation type="submission" date="2018-02" db="EMBL/GenBank/DDBJ databases">
        <title>The genomes of Aspergillus section Nigri reveals drivers in fungal speciation.</title>
        <authorList>
            <consortium name="DOE Joint Genome Institute"/>
            <person name="Vesth T.C."/>
            <person name="Nybo J."/>
            <person name="Theobald S."/>
            <person name="Brandl J."/>
            <person name="Frisvad J.C."/>
            <person name="Nielsen K.F."/>
            <person name="Lyhne E.K."/>
            <person name="Kogle M.E."/>
            <person name="Kuo A."/>
            <person name="Riley R."/>
            <person name="Clum A."/>
            <person name="Nolan M."/>
            <person name="Lipzen A."/>
            <person name="Salamov A."/>
            <person name="Henrissat B."/>
            <person name="Wiebenga A."/>
            <person name="De vries R.P."/>
            <person name="Grigoriev I.V."/>
            <person name="Mortensen U.H."/>
            <person name="Andersen M.R."/>
            <person name="Baker S.E."/>
        </authorList>
    </citation>
    <scope>NUCLEOTIDE SEQUENCE</scope>
    <source>
        <strain evidence="1">CBS 121060</strain>
    </source>
</reference>
<gene>
    <name evidence="1" type="ORF">BO66DRAFT_391601</name>
</gene>
<organism evidence="1 2">
    <name type="scientific">Aspergillus aculeatinus CBS 121060</name>
    <dbReference type="NCBI Taxonomy" id="1448322"/>
    <lineage>
        <taxon>Eukaryota</taxon>
        <taxon>Fungi</taxon>
        <taxon>Dikarya</taxon>
        <taxon>Ascomycota</taxon>
        <taxon>Pezizomycotina</taxon>
        <taxon>Eurotiomycetes</taxon>
        <taxon>Eurotiomycetidae</taxon>
        <taxon>Eurotiales</taxon>
        <taxon>Aspergillaceae</taxon>
        <taxon>Aspergillus</taxon>
        <taxon>Aspergillus subgen. Circumdati</taxon>
    </lineage>
</organism>
<sequence>MGYHTSHTKHPLTYYYSCTHFVDVVIITYYYLDCLSLILPTSACFTWQNLVLLYNNHICVAACSILPLPL</sequence>
<proteinExistence type="predicted"/>
<protein>
    <submittedName>
        <fullName evidence="1">Uncharacterized protein</fullName>
    </submittedName>
</protein>
<accession>A0ACD1HB05</accession>
<dbReference type="Proteomes" id="UP000249661">
    <property type="component" value="Unassembled WGS sequence"/>
</dbReference>
<evidence type="ECO:0000313" key="1">
    <source>
        <dbReference type="EMBL" id="RAH70781.1"/>
    </source>
</evidence>
<keyword evidence="2" id="KW-1185">Reference proteome</keyword>
<evidence type="ECO:0000313" key="2">
    <source>
        <dbReference type="Proteomes" id="UP000249661"/>
    </source>
</evidence>
<name>A0ACD1HB05_9EURO</name>
<dbReference type="EMBL" id="KZ824953">
    <property type="protein sequence ID" value="RAH70781.1"/>
    <property type="molecule type" value="Genomic_DNA"/>
</dbReference>